<gene>
    <name evidence="7" type="ORF">IEN85_19650</name>
</gene>
<evidence type="ECO:0000313" key="7">
    <source>
        <dbReference type="EMBL" id="MBD5781725.1"/>
    </source>
</evidence>
<dbReference type="Pfam" id="PF02518">
    <property type="entry name" value="HATPase_c"/>
    <property type="match status" value="1"/>
</dbReference>
<dbReference type="PROSITE" id="PS50109">
    <property type="entry name" value="HIS_KIN"/>
    <property type="match status" value="1"/>
</dbReference>
<feature type="transmembrane region" description="Helical" evidence="5">
    <location>
        <begin position="202"/>
        <end position="225"/>
    </location>
</feature>
<dbReference type="InterPro" id="IPR005467">
    <property type="entry name" value="His_kinase_dom"/>
</dbReference>
<evidence type="ECO:0000259" key="6">
    <source>
        <dbReference type="PROSITE" id="PS50109"/>
    </source>
</evidence>
<dbReference type="Gene3D" id="1.10.287.130">
    <property type="match status" value="1"/>
</dbReference>
<dbReference type="PRINTS" id="PR00344">
    <property type="entry name" value="BCTRLSENSOR"/>
</dbReference>
<dbReference type="PANTHER" id="PTHR43547">
    <property type="entry name" value="TWO-COMPONENT HISTIDINE KINASE"/>
    <property type="match status" value="1"/>
</dbReference>
<dbReference type="RefSeq" id="WP_191618807.1">
    <property type="nucleotide sequence ID" value="NZ_JACYFG010000051.1"/>
</dbReference>
<evidence type="ECO:0000313" key="8">
    <source>
        <dbReference type="Proteomes" id="UP000622317"/>
    </source>
</evidence>
<accession>A0A927IJN4</accession>
<dbReference type="InterPro" id="IPR036890">
    <property type="entry name" value="HATPase_C_sf"/>
</dbReference>
<dbReference type="Gene3D" id="3.30.565.10">
    <property type="entry name" value="Histidine kinase-like ATPase, C-terminal domain"/>
    <property type="match status" value="1"/>
</dbReference>
<evidence type="ECO:0000256" key="5">
    <source>
        <dbReference type="SAM" id="Phobius"/>
    </source>
</evidence>
<name>A0A927IJN4_9BACT</name>
<dbReference type="AlphaFoldDB" id="A0A927IJN4"/>
<feature type="transmembrane region" description="Helical" evidence="5">
    <location>
        <begin position="15"/>
        <end position="41"/>
    </location>
</feature>
<keyword evidence="3" id="KW-0597">Phosphoprotein</keyword>
<feature type="domain" description="Histidine kinase" evidence="6">
    <location>
        <begin position="264"/>
        <end position="472"/>
    </location>
</feature>
<organism evidence="7 8">
    <name type="scientific">Pelagicoccus enzymogenes</name>
    <dbReference type="NCBI Taxonomy" id="2773457"/>
    <lineage>
        <taxon>Bacteria</taxon>
        <taxon>Pseudomonadati</taxon>
        <taxon>Verrucomicrobiota</taxon>
        <taxon>Opitutia</taxon>
        <taxon>Puniceicoccales</taxon>
        <taxon>Pelagicoccaceae</taxon>
        <taxon>Pelagicoccus</taxon>
    </lineage>
</organism>
<dbReference type="EMBL" id="JACYFG010000051">
    <property type="protein sequence ID" value="MBD5781725.1"/>
    <property type="molecule type" value="Genomic_DNA"/>
</dbReference>
<dbReference type="InterPro" id="IPR004358">
    <property type="entry name" value="Sig_transdc_His_kin-like_C"/>
</dbReference>
<dbReference type="SMART" id="SM00388">
    <property type="entry name" value="HisKA"/>
    <property type="match status" value="1"/>
</dbReference>
<sequence>MFTSSRKLTLKRGRVLASLLGGVSLATMLCVFVGIVFWVSLTLRDDLREQLTSRDESVLGMLLSHQIKQKEASTLLFSFEVLAEEDLWTSLLEVASAEGVFAAQLYDEEGTLLRSTSEALKPVAIAEEGLVSAILGDGWTEFSDSVALSEIMDLGYRQDQLIPVQTVYLPLHSSQGEFLGIGRVLIEGSALRSSFELLNQRIVTQALVAGGLGSLLLVLLFFVAWTSLNRAKEAVARQARRLRKANAELAMLARTSALGSVTAHLIHGLRNPLAGVQQAVRGGGLGSEGAAENDELREIREASSRMQGMVDEVVSLLQGAEGGVDDFDLTVSEIADDLKAKFANVSEKGKVRFDWNAAGEGELDSYRARVVMLVATNLIQNAIDASPEDGLVQVTLVGEEKGLEVTVKDEGNGIAADAMEEIFMPKVSAKEGGAGIGLPISSQMARYLKGRLTCRNRDSVGAAFKLFVPWEG</sequence>
<evidence type="ECO:0000256" key="4">
    <source>
        <dbReference type="SAM" id="Coils"/>
    </source>
</evidence>
<comment type="catalytic activity">
    <reaction evidence="1">
        <text>ATP + protein L-histidine = ADP + protein N-phospho-L-histidine.</text>
        <dbReference type="EC" id="2.7.13.3"/>
    </reaction>
</comment>
<keyword evidence="5" id="KW-0472">Membrane</keyword>
<dbReference type="InterPro" id="IPR003661">
    <property type="entry name" value="HisK_dim/P_dom"/>
</dbReference>
<dbReference type="Proteomes" id="UP000622317">
    <property type="component" value="Unassembled WGS sequence"/>
</dbReference>
<dbReference type="CDD" id="cd00082">
    <property type="entry name" value="HisKA"/>
    <property type="match status" value="1"/>
</dbReference>
<dbReference type="InterPro" id="IPR003594">
    <property type="entry name" value="HATPase_dom"/>
</dbReference>
<dbReference type="SUPFAM" id="SSF55874">
    <property type="entry name" value="ATPase domain of HSP90 chaperone/DNA topoisomerase II/histidine kinase"/>
    <property type="match status" value="1"/>
</dbReference>
<evidence type="ECO:0000256" key="3">
    <source>
        <dbReference type="ARBA" id="ARBA00022553"/>
    </source>
</evidence>
<keyword evidence="7" id="KW-0808">Transferase</keyword>
<dbReference type="GO" id="GO:0000155">
    <property type="term" value="F:phosphorelay sensor kinase activity"/>
    <property type="evidence" value="ECO:0007669"/>
    <property type="project" value="InterPro"/>
</dbReference>
<dbReference type="SMART" id="SM00387">
    <property type="entry name" value="HATPase_c"/>
    <property type="match status" value="1"/>
</dbReference>
<reference evidence="7" key="1">
    <citation type="submission" date="2020-09" db="EMBL/GenBank/DDBJ databases">
        <title>Pelagicoccus enzymogenes sp. nov. with an EPS production, isolated from marine sediment.</title>
        <authorList>
            <person name="Feng X."/>
        </authorList>
    </citation>
    <scope>NUCLEOTIDE SEQUENCE</scope>
    <source>
        <strain evidence="7">NFK12</strain>
    </source>
</reference>
<keyword evidence="4" id="KW-0175">Coiled coil</keyword>
<dbReference type="PANTHER" id="PTHR43547:SF2">
    <property type="entry name" value="HYBRID SIGNAL TRANSDUCTION HISTIDINE KINASE C"/>
    <property type="match status" value="1"/>
</dbReference>
<keyword evidence="5" id="KW-0812">Transmembrane</keyword>
<evidence type="ECO:0000256" key="2">
    <source>
        <dbReference type="ARBA" id="ARBA00012438"/>
    </source>
</evidence>
<protein>
    <recommendedName>
        <fullName evidence="2">histidine kinase</fullName>
        <ecNumber evidence="2">2.7.13.3</ecNumber>
    </recommendedName>
</protein>
<keyword evidence="7" id="KW-0418">Kinase</keyword>
<evidence type="ECO:0000256" key="1">
    <source>
        <dbReference type="ARBA" id="ARBA00000085"/>
    </source>
</evidence>
<keyword evidence="8" id="KW-1185">Reference proteome</keyword>
<feature type="coiled-coil region" evidence="4">
    <location>
        <begin position="228"/>
        <end position="255"/>
    </location>
</feature>
<comment type="caution">
    <text evidence="7">The sequence shown here is derived from an EMBL/GenBank/DDBJ whole genome shotgun (WGS) entry which is preliminary data.</text>
</comment>
<proteinExistence type="predicted"/>
<dbReference type="CDD" id="cd00075">
    <property type="entry name" value="HATPase"/>
    <property type="match status" value="1"/>
</dbReference>
<dbReference type="EC" id="2.7.13.3" evidence="2"/>
<keyword evidence="5" id="KW-1133">Transmembrane helix</keyword>